<dbReference type="PROSITE" id="PS50104">
    <property type="entry name" value="TIR"/>
    <property type="match status" value="1"/>
</dbReference>
<reference evidence="4 5" key="1">
    <citation type="submission" date="2022-03" db="EMBL/GenBank/DDBJ databases">
        <authorList>
            <person name="Brunel B."/>
        </authorList>
    </citation>
    <scope>NUCLEOTIDE SEQUENCE [LARGE SCALE GENOMIC DNA]</scope>
    <source>
        <strain evidence="4">STM5069sample</strain>
    </source>
</reference>
<dbReference type="Gene3D" id="2.130.10.10">
    <property type="entry name" value="YVTN repeat-like/Quinoprotein amine dehydrogenase"/>
    <property type="match status" value="4"/>
</dbReference>
<dbReference type="Gene3D" id="3.40.50.10140">
    <property type="entry name" value="Toll/interleukin-1 receptor homology (TIR) domain"/>
    <property type="match status" value="1"/>
</dbReference>
<evidence type="ECO:0000256" key="1">
    <source>
        <dbReference type="PROSITE-ProRule" id="PRU00221"/>
    </source>
</evidence>
<dbReference type="RefSeq" id="WP_254019419.1">
    <property type="nucleotide sequence ID" value="NZ_CAKXZT010000131.1"/>
</dbReference>
<dbReference type="InterPro" id="IPR001680">
    <property type="entry name" value="WD40_rpt"/>
</dbReference>
<keyword evidence="2" id="KW-0472">Membrane</keyword>
<feature type="transmembrane region" description="Helical" evidence="2">
    <location>
        <begin position="207"/>
        <end position="226"/>
    </location>
</feature>
<dbReference type="PANTHER" id="PTHR19879">
    <property type="entry name" value="TRANSCRIPTION INITIATION FACTOR TFIID"/>
    <property type="match status" value="1"/>
</dbReference>
<proteinExistence type="predicted"/>
<dbReference type="PROSITE" id="PS50082">
    <property type="entry name" value="WD_REPEATS_2"/>
    <property type="match status" value="1"/>
</dbReference>
<accession>A0ABM9E1Z6</accession>
<dbReference type="SUPFAM" id="SSF52200">
    <property type="entry name" value="Toll/Interleukin receptor TIR domain"/>
    <property type="match status" value="1"/>
</dbReference>
<comment type="caution">
    <text evidence="4">The sequence shown here is derived from an EMBL/GenBank/DDBJ whole genome shotgun (WGS) entry which is preliminary data.</text>
</comment>
<protein>
    <recommendedName>
        <fullName evidence="3">TIR domain-containing protein</fullName>
    </recommendedName>
</protein>
<evidence type="ECO:0000259" key="3">
    <source>
        <dbReference type="PROSITE" id="PS50104"/>
    </source>
</evidence>
<dbReference type="SUPFAM" id="SSF101898">
    <property type="entry name" value="NHL repeat"/>
    <property type="match status" value="1"/>
</dbReference>
<dbReference type="InterPro" id="IPR000157">
    <property type="entry name" value="TIR_dom"/>
</dbReference>
<dbReference type="Pfam" id="PF13676">
    <property type="entry name" value="TIR_2"/>
    <property type="match status" value="1"/>
</dbReference>
<sequence>MQPSADSPQQETEFKYWAFISYSHADEAWGTWLHKALERYRVPRTLIGRSTPIGKVPKRILPVFRDRDELPGAANLSEKIAQALTRSRWLIVICSPRAAVSHYVNEEITAFKRLGRTDRILCFVVDGEPGATTRPQSGMLEAFPEAVRYELGPDGKITDRPAEPLAADARKDKDGKVNAKLKLLAGILGVAYDELKQRETRRRRWQFVQLAGLVVLLSAIIGGVWWNRQQLAQEESLKGEAQRLANASFAIPERNADDRLTTALRAVNLTRERYGYVVPEAEIALYRALTDVSPRGNFVETYESEQFGGWTWPLALNSDGSRMLVASAMGPTVVLNGSAEKIAVLQDAEAPYESDDVATFSADGTEAITGGADGAVRFWTPDGELKGRFQAHRATILTVDRSADGSLLLTVGCDQGEHQSCEKRSARLWRKQQGWEMVASFARGRSRVLAGALSPDGTWIATADEAGALRFWQPSGKLLAERLDAGSYWLARSNFSAKGDFLVTGGCHPYLEAGMFSPLSEGFGLCPRHPDGEIDPKVRLYDRRGKLMQTFPGWLAAVAPDDRVLTAKDMCDEQGACTGGRVYVWQKDGTPLSEMAVESSIIDVGLSPDGQFIKVDEEGQDGGRITILGKDGRVLNRLGGSLMELTSSRFNGDGSRVAAVSCPNPAQGACLARSVHVWDPNGPLLETEQLKRTMDPEFRLSQTDELSPALRFSPSGALLFAASNDGAQPVIWNIETGEMVALSSHADIVDHAEFNQTETHVLTSGRKNETNDQRLSLWDVRGQQLRILHEAYREDIYAPPFGVSKTLIAAGDERGMVRVWDWTGKLMAETQEHRTAICSMDVSATDDAIASVDLDGLVHIWNSELSATAEIDAGALNGGSYNREETTYKVRFADNGRKILVVGPGNMSLWDRQGLKLWDTDIDSLDFAEPQVGEDRFLVLQCTRRGGGVTVGSMRRCHDSVAKLWSLQGNELASLDAGTEGETMVTAATFNAKGNRIVTIDDDRAVRLWGGNGKLILRLLAPARAADFDPNGGRLATVDENGSVQLWEVWDDLDKMVVAAEQRLELYPREDTQPAVE</sequence>
<dbReference type="InterPro" id="IPR035897">
    <property type="entry name" value="Toll_tir_struct_dom_sf"/>
</dbReference>
<dbReference type="InterPro" id="IPR015943">
    <property type="entry name" value="WD40/YVTN_repeat-like_dom_sf"/>
</dbReference>
<organism evidence="4 5">
    <name type="scientific">Mesorhizobium escarrei</name>
    <dbReference type="NCBI Taxonomy" id="666018"/>
    <lineage>
        <taxon>Bacteria</taxon>
        <taxon>Pseudomonadati</taxon>
        <taxon>Pseudomonadota</taxon>
        <taxon>Alphaproteobacteria</taxon>
        <taxon>Hyphomicrobiales</taxon>
        <taxon>Phyllobacteriaceae</taxon>
        <taxon>Mesorhizobium</taxon>
    </lineage>
</organism>
<keyword evidence="5" id="KW-1185">Reference proteome</keyword>
<dbReference type="SUPFAM" id="SSF69322">
    <property type="entry name" value="Tricorn protease domain 2"/>
    <property type="match status" value="1"/>
</dbReference>
<feature type="domain" description="TIR" evidence="3">
    <location>
        <begin position="14"/>
        <end position="151"/>
    </location>
</feature>
<keyword evidence="2" id="KW-1133">Transmembrane helix</keyword>
<dbReference type="InterPro" id="IPR036322">
    <property type="entry name" value="WD40_repeat_dom_sf"/>
</dbReference>
<gene>
    <name evidence="4" type="ORF">MES5069_360155</name>
</gene>
<evidence type="ECO:0000313" key="5">
    <source>
        <dbReference type="Proteomes" id="UP001153050"/>
    </source>
</evidence>
<dbReference type="SUPFAM" id="SSF50978">
    <property type="entry name" value="WD40 repeat-like"/>
    <property type="match status" value="1"/>
</dbReference>
<dbReference type="EMBL" id="CAKXZT010000131">
    <property type="protein sequence ID" value="CAH2403100.1"/>
    <property type="molecule type" value="Genomic_DNA"/>
</dbReference>
<dbReference type="SMART" id="SM00320">
    <property type="entry name" value="WD40"/>
    <property type="match status" value="10"/>
</dbReference>
<name>A0ABM9E1Z6_9HYPH</name>
<evidence type="ECO:0000313" key="4">
    <source>
        <dbReference type="EMBL" id="CAH2403100.1"/>
    </source>
</evidence>
<dbReference type="Proteomes" id="UP001153050">
    <property type="component" value="Unassembled WGS sequence"/>
</dbReference>
<dbReference type="PANTHER" id="PTHR19879:SF9">
    <property type="entry name" value="TRANSCRIPTION INITIATION FACTOR TFIID SUBUNIT 5"/>
    <property type="match status" value="1"/>
</dbReference>
<feature type="repeat" description="WD" evidence="1">
    <location>
        <begin position="830"/>
        <end position="862"/>
    </location>
</feature>
<evidence type="ECO:0000256" key="2">
    <source>
        <dbReference type="SAM" id="Phobius"/>
    </source>
</evidence>
<keyword evidence="1" id="KW-0853">WD repeat</keyword>
<keyword evidence="2" id="KW-0812">Transmembrane</keyword>
<dbReference type="Pfam" id="PF00400">
    <property type="entry name" value="WD40"/>
    <property type="match status" value="1"/>
</dbReference>